<reference evidence="1" key="1">
    <citation type="submission" date="2022-08" db="UniProtKB">
        <authorList>
            <consortium name="EnsemblMetazoa"/>
        </authorList>
    </citation>
    <scope>IDENTIFICATION</scope>
    <source>
        <strain evidence="1">05x7-T-G4-1.051#20</strain>
    </source>
</reference>
<dbReference type="EnsemblMetazoa" id="G6456.1">
    <property type="protein sequence ID" value="G6456.1:cds"/>
    <property type="gene ID" value="G6456"/>
</dbReference>
<proteinExistence type="predicted"/>
<name>A0A8W8NMU1_MAGGI</name>
<evidence type="ECO:0000313" key="2">
    <source>
        <dbReference type="Proteomes" id="UP000005408"/>
    </source>
</evidence>
<sequence length="151" mass="17998">MTQRKNKVQHIAADKQLPLTGSFVFWGNPHSFKEFSNVQDLLPEVHVVPVSNKTDSEREGRSYGIGPNHQVHFYDNVHEAKYHSYEKIHCYQPISKDYVSRDYTLCHEYKRVHEYDDPWEYFDYVDYRPNLKRCRCKPKGSTYLKVKPKAK</sequence>
<organism evidence="1 2">
    <name type="scientific">Magallana gigas</name>
    <name type="common">Pacific oyster</name>
    <name type="synonym">Crassostrea gigas</name>
    <dbReference type="NCBI Taxonomy" id="29159"/>
    <lineage>
        <taxon>Eukaryota</taxon>
        <taxon>Metazoa</taxon>
        <taxon>Spiralia</taxon>
        <taxon>Lophotrochozoa</taxon>
        <taxon>Mollusca</taxon>
        <taxon>Bivalvia</taxon>
        <taxon>Autobranchia</taxon>
        <taxon>Pteriomorphia</taxon>
        <taxon>Ostreida</taxon>
        <taxon>Ostreoidea</taxon>
        <taxon>Ostreidae</taxon>
        <taxon>Magallana</taxon>
    </lineage>
</organism>
<dbReference type="Proteomes" id="UP000005408">
    <property type="component" value="Unassembled WGS sequence"/>
</dbReference>
<dbReference type="EnsemblMetazoa" id="G6456.2">
    <property type="protein sequence ID" value="G6456.2:cds"/>
    <property type="gene ID" value="G6456"/>
</dbReference>
<evidence type="ECO:0000313" key="1">
    <source>
        <dbReference type="EnsemblMetazoa" id="G6456.1:cds"/>
    </source>
</evidence>
<dbReference type="AlphaFoldDB" id="A0A8W8NMU1"/>
<protein>
    <submittedName>
        <fullName evidence="1">Uncharacterized protein</fullName>
    </submittedName>
</protein>
<accession>A0A8W8NMU1</accession>
<keyword evidence="2" id="KW-1185">Reference proteome</keyword>